<dbReference type="Pfam" id="PF12900">
    <property type="entry name" value="Pyridox_ox_2"/>
    <property type="match status" value="1"/>
</dbReference>
<dbReference type="PANTHER" id="PTHR43610">
    <property type="entry name" value="BLL6696 PROTEIN"/>
    <property type="match status" value="1"/>
</dbReference>
<evidence type="ECO:0000259" key="1">
    <source>
        <dbReference type="PROSITE" id="PS51186"/>
    </source>
</evidence>
<dbReference type="Proteomes" id="UP001597183">
    <property type="component" value="Unassembled WGS sequence"/>
</dbReference>
<dbReference type="InterPro" id="IPR024747">
    <property type="entry name" value="Pyridox_Oxase-rel"/>
</dbReference>
<dbReference type="EC" id="2.3.1.-" evidence="2"/>
<keyword evidence="3" id="KW-1185">Reference proteome</keyword>
<keyword evidence="2" id="KW-0808">Transferase</keyword>
<protein>
    <submittedName>
        <fullName evidence="2">Bifunctional pyridoxamine 5'-phosphate oxidase family protein/GNAT family N-acetyltransferase</fullName>
        <ecNumber evidence="2">2.3.1.-</ecNumber>
    </submittedName>
</protein>
<dbReference type="InterPro" id="IPR012349">
    <property type="entry name" value="Split_barrel_FMN-bd"/>
</dbReference>
<dbReference type="Pfam" id="PF13302">
    <property type="entry name" value="Acetyltransf_3"/>
    <property type="match status" value="1"/>
</dbReference>
<reference evidence="3" key="1">
    <citation type="journal article" date="2019" name="Int. J. Syst. Evol. Microbiol.">
        <title>The Global Catalogue of Microorganisms (GCM) 10K type strain sequencing project: providing services to taxonomists for standard genome sequencing and annotation.</title>
        <authorList>
            <consortium name="The Broad Institute Genomics Platform"/>
            <consortium name="The Broad Institute Genome Sequencing Center for Infectious Disease"/>
            <person name="Wu L."/>
            <person name="Ma J."/>
        </authorList>
    </citation>
    <scope>NUCLEOTIDE SEQUENCE [LARGE SCALE GENOMIC DNA]</scope>
    <source>
        <strain evidence="3">CCM 7526</strain>
    </source>
</reference>
<dbReference type="PROSITE" id="PS51186">
    <property type="entry name" value="GNAT"/>
    <property type="match status" value="1"/>
</dbReference>
<dbReference type="GO" id="GO:0016746">
    <property type="term" value="F:acyltransferase activity"/>
    <property type="evidence" value="ECO:0007669"/>
    <property type="project" value="UniProtKB-KW"/>
</dbReference>
<gene>
    <name evidence="2" type="ORF">ACFQ5G_28080</name>
</gene>
<proteinExistence type="predicted"/>
<dbReference type="PANTHER" id="PTHR43610:SF1">
    <property type="entry name" value="N-ACETYLTRANSFERASE DOMAIN-CONTAINING PROTEIN"/>
    <property type="match status" value="1"/>
</dbReference>
<dbReference type="RefSeq" id="WP_317790616.1">
    <property type="nucleotide sequence ID" value="NZ_AP028461.1"/>
</dbReference>
<dbReference type="Gene3D" id="3.40.630.30">
    <property type="match status" value="1"/>
</dbReference>
<dbReference type="InterPro" id="IPR016181">
    <property type="entry name" value="Acyl_CoA_acyltransferase"/>
</dbReference>
<accession>A0ABW4AG42</accession>
<dbReference type="SUPFAM" id="SSF50475">
    <property type="entry name" value="FMN-binding split barrel"/>
    <property type="match status" value="1"/>
</dbReference>
<sequence>MTDLYAPTPRTTATRTRKRMHYERETAHAVLDEAFDCAVGFVVDGEPRVLPNLHVRIGETLYLHGSTGARLGLAARGDGVPVCVTVTILDGLVYARSQFNHSANYRSVVALGRARPVTDDAEKLRVLLALADKVGQGRSADSRPPTRQELAQTSVLALPLAEVSVRVRSGGVGDDPEDLALPHWAGVLPLRTVAGPPETDQGVAAAPPTYLPGHPSEWQTPVVLEGRHVRLEPLTPGHAVGLFEALDDEEVWRHIPFPRPRTPEELLTGDILGVLRGQWLGQRSGWAQIDPATGAVIGMTTYHDIDTNLRSLGIGHTMVGRKWWRTGVNTEAKLMLLERAFDVLGAERVFWYTDVRNERSQQAIARLGASRDGVIRRQRRRPDGSWRDTVLFAMTADEWPAAAQRLRDRLSRSTTERG</sequence>
<keyword evidence="2" id="KW-0012">Acyltransferase</keyword>
<evidence type="ECO:0000313" key="3">
    <source>
        <dbReference type="Proteomes" id="UP001597183"/>
    </source>
</evidence>
<dbReference type="InterPro" id="IPR000182">
    <property type="entry name" value="GNAT_dom"/>
</dbReference>
<dbReference type="EMBL" id="JBHTMK010000038">
    <property type="protein sequence ID" value="MFD1369213.1"/>
    <property type="molecule type" value="Genomic_DNA"/>
</dbReference>
<comment type="caution">
    <text evidence="2">The sequence shown here is derived from an EMBL/GenBank/DDBJ whole genome shotgun (WGS) entry which is preliminary data.</text>
</comment>
<name>A0ABW4AG42_9ACTN</name>
<evidence type="ECO:0000313" key="2">
    <source>
        <dbReference type="EMBL" id="MFD1369213.1"/>
    </source>
</evidence>
<dbReference type="SUPFAM" id="SSF55729">
    <property type="entry name" value="Acyl-CoA N-acyltransferases (Nat)"/>
    <property type="match status" value="1"/>
</dbReference>
<feature type="domain" description="N-acetyltransferase" evidence="1">
    <location>
        <begin position="229"/>
        <end position="397"/>
    </location>
</feature>
<organism evidence="2 3">
    <name type="scientific">Actinoplanes sichuanensis</name>
    <dbReference type="NCBI Taxonomy" id="512349"/>
    <lineage>
        <taxon>Bacteria</taxon>
        <taxon>Bacillati</taxon>
        <taxon>Actinomycetota</taxon>
        <taxon>Actinomycetes</taxon>
        <taxon>Micromonosporales</taxon>
        <taxon>Micromonosporaceae</taxon>
        <taxon>Actinoplanes</taxon>
    </lineage>
</organism>
<dbReference type="Gene3D" id="2.30.110.10">
    <property type="entry name" value="Electron Transport, Fmn-binding Protein, Chain A"/>
    <property type="match status" value="1"/>
</dbReference>